<dbReference type="OMA" id="WIPLENG"/>
<dbReference type="SUPFAM" id="SSF56726">
    <property type="entry name" value="DNA topoisomerase IV, alpha subunit"/>
    <property type="match status" value="1"/>
</dbReference>
<accession>B7G1L8</accession>
<dbReference type="GO" id="GO:0000706">
    <property type="term" value="P:meiotic DNA double-strand break processing"/>
    <property type="evidence" value="ECO:0007669"/>
    <property type="project" value="TreeGrafter"/>
</dbReference>
<keyword evidence="9 10" id="KW-0413">Isomerase</keyword>
<evidence type="ECO:0000256" key="9">
    <source>
        <dbReference type="ARBA" id="ARBA00023235"/>
    </source>
</evidence>
<dbReference type="InterPro" id="IPR002815">
    <property type="entry name" value="Spo11/TopoVI_A"/>
</dbReference>
<dbReference type="GO" id="GO:0005524">
    <property type="term" value="F:ATP binding"/>
    <property type="evidence" value="ECO:0007669"/>
    <property type="project" value="InterPro"/>
</dbReference>
<evidence type="ECO:0000256" key="8">
    <source>
        <dbReference type="ARBA" id="ARBA00023125"/>
    </source>
</evidence>
<evidence type="ECO:0000313" key="13">
    <source>
        <dbReference type="EMBL" id="EEC47533.1"/>
    </source>
</evidence>
<dbReference type="PROSITE" id="PS52041">
    <property type="entry name" value="TOPO_IIB"/>
    <property type="match status" value="1"/>
</dbReference>
<feature type="domain" description="Topoisomerase 6 subunit A/Spo11 TOPRIM" evidence="12">
    <location>
        <begin position="228"/>
        <end position="406"/>
    </location>
</feature>
<dbReference type="CDD" id="cd00223">
    <property type="entry name" value="TOPRIM_TopoIIB_SPO"/>
    <property type="match status" value="1"/>
</dbReference>
<keyword evidence="5" id="KW-0479">Metal-binding</keyword>
<keyword evidence="14" id="KW-1185">Reference proteome</keyword>
<protein>
    <recommendedName>
        <fullName evidence="4">DNA topoisomerase (ATP-hydrolyzing)</fullName>
        <ecNumber evidence="4">5.6.2.2</ecNumber>
    </recommendedName>
</protein>
<dbReference type="RefSeq" id="XP_002180881.1">
    <property type="nucleotide sequence ID" value="XM_002180845.1"/>
</dbReference>
<dbReference type="InterPro" id="IPR034136">
    <property type="entry name" value="TOPRIM_Topo6A/Spo11"/>
</dbReference>
<comment type="catalytic activity">
    <reaction evidence="1 10">
        <text>ATP-dependent breakage, passage and rejoining of double-stranded DNA.</text>
        <dbReference type="EC" id="5.6.2.2"/>
    </reaction>
</comment>
<reference evidence="14" key="2">
    <citation type="submission" date="2008-08" db="EMBL/GenBank/DDBJ databases">
        <authorList>
            <consortium name="Diatom Consortium"/>
            <person name="Grigoriev I."/>
            <person name="Grimwood J."/>
            <person name="Kuo A."/>
            <person name="Otillar R.P."/>
            <person name="Salamov A."/>
            <person name="Detter J.C."/>
            <person name="Lindquist E."/>
            <person name="Shapiro H."/>
            <person name="Lucas S."/>
            <person name="Glavina del Rio T."/>
            <person name="Pitluck S."/>
            <person name="Rokhsar D."/>
            <person name="Bowler C."/>
        </authorList>
    </citation>
    <scope>GENOME REANNOTATION</scope>
    <source>
        <strain evidence="14">CCAP 1055/1</strain>
    </source>
</reference>
<dbReference type="OrthoDB" id="43781at2759"/>
<evidence type="ECO:0000259" key="11">
    <source>
        <dbReference type="Pfam" id="PF04406"/>
    </source>
</evidence>
<dbReference type="GO" id="GO:0007131">
    <property type="term" value="P:reciprocal meiotic recombination"/>
    <property type="evidence" value="ECO:0007669"/>
    <property type="project" value="TreeGrafter"/>
</dbReference>
<dbReference type="PaxDb" id="2850-Phatr36531"/>
<evidence type="ECO:0000256" key="5">
    <source>
        <dbReference type="ARBA" id="ARBA00022723"/>
    </source>
</evidence>
<evidence type="ECO:0000259" key="12">
    <source>
        <dbReference type="Pfam" id="PF21180"/>
    </source>
</evidence>
<gene>
    <name evidence="13" type="ORF">PHATRDRAFT_36531</name>
</gene>
<dbReference type="Gene3D" id="3.40.1360.10">
    <property type="match status" value="1"/>
</dbReference>
<evidence type="ECO:0000256" key="3">
    <source>
        <dbReference type="ARBA" id="ARBA00006559"/>
    </source>
</evidence>
<dbReference type="EC" id="5.6.2.2" evidence="4"/>
<comment type="similarity">
    <text evidence="3 10">Belongs to the TOP6A family.</text>
</comment>
<dbReference type="PANTHER" id="PTHR10848:SF0">
    <property type="entry name" value="MEIOTIC RECOMBINATION PROTEIN SPO11"/>
    <property type="match status" value="1"/>
</dbReference>
<dbReference type="SMR" id="B7G1L8"/>
<dbReference type="EMBL" id="CM000613">
    <property type="protein sequence ID" value="EEC47533.1"/>
    <property type="molecule type" value="Genomic_DNA"/>
</dbReference>
<dbReference type="STRING" id="556484.B7G1L8"/>
<dbReference type="Proteomes" id="UP000000759">
    <property type="component" value="Chromosome 10"/>
</dbReference>
<dbReference type="GeneID" id="7201693"/>
<keyword evidence="8 10" id="KW-0238">DNA-binding</keyword>
<dbReference type="InterPro" id="IPR036388">
    <property type="entry name" value="WH-like_DNA-bd_sf"/>
</dbReference>
<dbReference type="GO" id="GO:0042138">
    <property type="term" value="P:meiotic DNA double-strand break formation"/>
    <property type="evidence" value="ECO:0007669"/>
    <property type="project" value="TreeGrafter"/>
</dbReference>
<dbReference type="Pfam" id="PF04406">
    <property type="entry name" value="TP6A_N"/>
    <property type="match status" value="1"/>
</dbReference>
<sequence length="432" mass="48819">MEDLIESGVVEDGTNQGRYAVIDATLEIPGRALSVTQTPVYGRHDHLTSDEVIARIERLIETVVLALERGRMPILETLWIPLENGSGGEDAVLGAQQGDILRKTFHLHQCRSFTSILLVLDFCHSLLRARRTTTTREVYYYHVTHYRSQKECDSAIQDTAILLQVPRSSLGLKASPKGWFCGDVQLVSNGQVVLDGRHLQSIHGAPISGEWLAPTRDFTIHSCAATCILVIEKEGVYNRLVEDRFFDRFPCILVTGKGFPDLSTRALVHVLHHTLGLLPVRGLCDCNPYGVMVLHTYQHTARKGVDGGHRFGVPISWIGLRPSQVQQLQRQPNTKHGQSKLPDQVFQSLTALDKRRLEHHLLSEQHGWTTFGPDERRVEELEEMLKNGYKMELEALNWLGMDFITKWLGDIFHYQDRAGHGHEGNSCWMDII</sequence>
<dbReference type="AlphaFoldDB" id="B7G1L8"/>
<evidence type="ECO:0000256" key="6">
    <source>
        <dbReference type="ARBA" id="ARBA00022842"/>
    </source>
</evidence>
<name>B7G1L8_PHATC</name>
<dbReference type="PANTHER" id="PTHR10848">
    <property type="entry name" value="MEIOTIC RECOMBINATION PROTEIN SPO11"/>
    <property type="match status" value="1"/>
</dbReference>
<evidence type="ECO:0000256" key="4">
    <source>
        <dbReference type="ARBA" id="ARBA00012895"/>
    </source>
</evidence>
<dbReference type="InterPro" id="IPR036078">
    <property type="entry name" value="Spo11/TopoVI_A_sf"/>
</dbReference>
<dbReference type="GO" id="GO:0046872">
    <property type="term" value="F:metal ion binding"/>
    <property type="evidence" value="ECO:0007669"/>
    <property type="project" value="UniProtKB-KW"/>
</dbReference>
<reference evidence="13 14" key="1">
    <citation type="journal article" date="2008" name="Nature">
        <title>The Phaeodactylum genome reveals the evolutionary history of diatom genomes.</title>
        <authorList>
            <person name="Bowler C."/>
            <person name="Allen A.E."/>
            <person name="Badger J.H."/>
            <person name="Grimwood J."/>
            <person name="Jabbari K."/>
            <person name="Kuo A."/>
            <person name="Maheswari U."/>
            <person name="Martens C."/>
            <person name="Maumus F."/>
            <person name="Otillar R.P."/>
            <person name="Rayko E."/>
            <person name="Salamov A."/>
            <person name="Vandepoele K."/>
            <person name="Beszteri B."/>
            <person name="Gruber A."/>
            <person name="Heijde M."/>
            <person name="Katinka M."/>
            <person name="Mock T."/>
            <person name="Valentin K."/>
            <person name="Verret F."/>
            <person name="Berges J.A."/>
            <person name="Brownlee C."/>
            <person name="Cadoret J.P."/>
            <person name="Chiovitti A."/>
            <person name="Choi C.J."/>
            <person name="Coesel S."/>
            <person name="De Martino A."/>
            <person name="Detter J.C."/>
            <person name="Durkin C."/>
            <person name="Falciatore A."/>
            <person name="Fournet J."/>
            <person name="Haruta M."/>
            <person name="Huysman M.J."/>
            <person name="Jenkins B.D."/>
            <person name="Jiroutova K."/>
            <person name="Jorgensen R.E."/>
            <person name="Joubert Y."/>
            <person name="Kaplan A."/>
            <person name="Kroger N."/>
            <person name="Kroth P.G."/>
            <person name="La Roche J."/>
            <person name="Lindquist E."/>
            <person name="Lommer M."/>
            <person name="Martin-Jezequel V."/>
            <person name="Lopez P.J."/>
            <person name="Lucas S."/>
            <person name="Mangogna M."/>
            <person name="McGinnis K."/>
            <person name="Medlin L.K."/>
            <person name="Montsant A."/>
            <person name="Oudot-Le Secq M.P."/>
            <person name="Napoli C."/>
            <person name="Obornik M."/>
            <person name="Parker M.S."/>
            <person name="Petit J.L."/>
            <person name="Porcel B.M."/>
            <person name="Poulsen N."/>
            <person name="Robison M."/>
            <person name="Rychlewski L."/>
            <person name="Rynearson T.A."/>
            <person name="Schmutz J."/>
            <person name="Shapiro H."/>
            <person name="Siaut M."/>
            <person name="Stanley M."/>
            <person name="Sussman M.R."/>
            <person name="Taylor A.R."/>
            <person name="Vardi A."/>
            <person name="von Dassow P."/>
            <person name="Vyverman W."/>
            <person name="Willis A."/>
            <person name="Wyrwicz L.S."/>
            <person name="Rokhsar D.S."/>
            <person name="Weissenbach J."/>
            <person name="Armbrust E.V."/>
            <person name="Green B.R."/>
            <person name="Van de Peer Y."/>
            <person name="Grigoriev I.V."/>
        </authorList>
    </citation>
    <scope>NUCLEOTIDE SEQUENCE [LARGE SCALE GENOMIC DNA]</scope>
    <source>
        <strain evidence="13 14">CCAP 1055/1</strain>
    </source>
</reference>
<dbReference type="HOGENOM" id="CLU_037229_1_2_1"/>
<organism evidence="13 14">
    <name type="scientific">Phaeodactylum tricornutum (strain CCAP 1055/1)</name>
    <dbReference type="NCBI Taxonomy" id="556484"/>
    <lineage>
        <taxon>Eukaryota</taxon>
        <taxon>Sar</taxon>
        <taxon>Stramenopiles</taxon>
        <taxon>Ochrophyta</taxon>
        <taxon>Bacillariophyta</taxon>
        <taxon>Bacillariophyceae</taxon>
        <taxon>Bacillariophycidae</taxon>
        <taxon>Naviculales</taxon>
        <taxon>Phaeodactylaceae</taxon>
        <taxon>Phaeodactylum</taxon>
    </lineage>
</organism>
<dbReference type="Pfam" id="PF21180">
    <property type="entry name" value="TOP6A-Spo11_Toprim"/>
    <property type="match status" value="1"/>
</dbReference>
<feature type="domain" description="Spo11/DNA topoisomerase VI subunit A N-terminal" evidence="11">
    <location>
        <begin position="111"/>
        <end position="171"/>
    </location>
</feature>
<dbReference type="GO" id="GO:0000228">
    <property type="term" value="C:nuclear chromosome"/>
    <property type="evidence" value="ECO:0007669"/>
    <property type="project" value="TreeGrafter"/>
</dbReference>
<dbReference type="KEGG" id="pti:PHATRDRAFT_36531"/>
<dbReference type="InterPro" id="IPR013049">
    <property type="entry name" value="Spo11/TopoVI_A_N"/>
</dbReference>
<dbReference type="InParanoid" id="B7G1L8"/>
<evidence type="ECO:0000313" key="14">
    <source>
        <dbReference type="Proteomes" id="UP000000759"/>
    </source>
</evidence>
<evidence type="ECO:0000256" key="10">
    <source>
        <dbReference type="PROSITE-ProRule" id="PRU01385"/>
    </source>
</evidence>
<keyword evidence="7 10" id="KW-0799">Topoisomerase</keyword>
<dbReference type="GO" id="GO:0003918">
    <property type="term" value="F:DNA topoisomerase type II (double strand cut, ATP-hydrolyzing) activity"/>
    <property type="evidence" value="ECO:0007669"/>
    <property type="project" value="UniProtKB-UniRule"/>
</dbReference>
<evidence type="ECO:0000256" key="7">
    <source>
        <dbReference type="ARBA" id="ARBA00023029"/>
    </source>
</evidence>
<evidence type="ECO:0000256" key="2">
    <source>
        <dbReference type="ARBA" id="ARBA00001946"/>
    </source>
</evidence>
<comment type="cofactor">
    <cofactor evidence="2">
        <name>Mg(2+)</name>
        <dbReference type="ChEBI" id="CHEBI:18420"/>
    </cofactor>
</comment>
<keyword evidence="6" id="KW-0460">Magnesium</keyword>
<dbReference type="eggNOG" id="KOG2795">
    <property type="taxonomic scope" value="Eukaryota"/>
</dbReference>
<dbReference type="PRINTS" id="PR01550">
    <property type="entry name" value="TOP6AFAMILY"/>
</dbReference>
<dbReference type="GO" id="GO:0003677">
    <property type="term" value="F:DNA binding"/>
    <property type="evidence" value="ECO:0007669"/>
    <property type="project" value="UniProtKB-UniRule"/>
</dbReference>
<feature type="active site" description="O-(5'-phospho-DNA)-tyrosine intermediate" evidence="10">
    <location>
        <position position="140"/>
    </location>
</feature>
<evidence type="ECO:0000256" key="1">
    <source>
        <dbReference type="ARBA" id="ARBA00000185"/>
    </source>
</evidence>
<dbReference type="Gene3D" id="1.10.10.10">
    <property type="entry name" value="Winged helix-like DNA-binding domain superfamily/Winged helix DNA-binding domain"/>
    <property type="match status" value="1"/>
</dbReference>
<proteinExistence type="inferred from homology"/>